<evidence type="ECO:0000256" key="3">
    <source>
        <dbReference type="SAM" id="MobiDB-lite"/>
    </source>
</evidence>
<feature type="region of interest" description="Disordered" evidence="3">
    <location>
        <begin position="587"/>
        <end position="607"/>
    </location>
</feature>
<dbReference type="Pfam" id="PF02752">
    <property type="entry name" value="Arrestin_C"/>
    <property type="match status" value="1"/>
</dbReference>
<evidence type="ECO:0000256" key="1">
    <source>
        <dbReference type="ARBA" id="ARBA00005298"/>
    </source>
</evidence>
<dbReference type="AlphaFoldDB" id="A0A6A6UFV6"/>
<feature type="compositionally biased region" description="Polar residues" evidence="3">
    <location>
        <begin position="639"/>
        <end position="653"/>
    </location>
</feature>
<dbReference type="Gene3D" id="2.60.40.640">
    <property type="match status" value="1"/>
</dbReference>
<evidence type="ECO:0000259" key="4">
    <source>
        <dbReference type="SMART" id="SM01017"/>
    </source>
</evidence>
<keyword evidence="6" id="KW-1185">Reference proteome</keyword>
<dbReference type="GO" id="GO:0070086">
    <property type="term" value="P:ubiquitin-dependent endocytosis"/>
    <property type="evidence" value="ECO:0007669"/>
    <property type="project" value="TreeGrafter"/>
</dbReference>
<name>A0A6A6UFV6_9PEZI</name>
<feature type="region of interest" description="Disordered" evidence="3">
    <location>
        <begin position="515"/>
        <end position="536"/>
    </location>
</feature>
<feature type="region of interest" description="Disordered" evidence="3">
    <location>
        <begin position="623"/>
        <end position="711"/>
    </location>
</feature>
<organism evidence="5 6">
    <name type="scientific">Microthyrium microscopicum</name>
    <dbReference type="NCBI Taxonomy" id="703497"/>
    <lineage>
        <taxon>Eukaryota</taxon>
        <taxon>Fungi</taxon>
        <taxon>Dikarya</taxon>
        <taxon>Ascomycota</taxon>
        <taxon>Pezizomycotina</taxon>
        <taxon>Dothideomycetes</taxon>
        <taxon>Dothideomycetes incertae sedis</taxon>
        <taxon>Microthyriales</taxon>
        <taxon>Microthyriaceae</taxon>
        <taxon>Microthyrium</taxon>
    </lineage>
</organism>
<evidence type="ECO:0000313" key="6">
    <source>
        <dbReference type="Proteomes" id="UP000799302"/>
    </source>
</evidence>
<feature type="domain" description="Arrestin C-terminal-like" evidence="4">
    <location>
        <begin position="184"/>
        <end position="338"/>
    </location>
</feature>
<dbReference type="InterPro" id="IPR014756">
    <property type="entry name" value="Ig_E-set"/>
</dbReference>
<proteinExistence type="inferred from homology"/>
<dbReference type="PANTHER" id="PTHR11188:SF17">
    <property type="entry name" value="FI21816P1"/>
    <property type="match status" value="1"/>
</dbReference>
<dbReference type="InterPro" id="IPR011021">
    <property type="entry name" value="Arrestin-like_N"/>
</dbReference>
<dbReference type="GO" id="GO:0005829">
    <property type="term" value="C:cytosol"/>
    <property type="evidence" value="ECO:0007669"/>
    <property type="project" value="TreeGrafter"/>
</dbReference>
<evidence type="ECO:0000313" key="5">
    <source>
        <dbReference type="EMBL" id="KAF2670337.1"/>
    </source>
</evidence>
<dbReference type="Proteomes" id="UP000799302">
    <property type="component" value="Unassembled WGS sequence"/>
</dbReference>
<dbReference type="InterPro" id="IPR050357">
    <property type="entry name" value="Arrestin_domain-protein"/>
</dbReference>
<dbReference type="SMART" id="SM01017">
    <property type="entry name" value="Arrestin_C"/>
    <property type="match status" value="1"/>
</dbReference>
<accession>A0A6A6UFV6</accession>
<dbReference type="GO" id="GO:0005886">
    <property type="term" value="C:plasma membrane"/>
    <property type="evidence" value="ECO:0007669"/>
    <property type="project" value="TreeGrafter"/>
</dbReference>
<dbReference type="EMBL" id="MU004234">
    <property type="protein sequence ID" value="KAF2670337.1"/>
    <property type="molecule type" value="Genomic_DNA"/>
</dbReference>
<dbReference type="GO" id="GO:0030674">
    <property type="term" value="F:protein-macromolecule adaptor activity"/>
    <property type="evidence" value="ECO:0007669"/>
    <property type="project" value="TreeGrafter"/>
</dbReference>
<dbReference type="SUPFAM" id="SSF81296">
    <property type="entry name" value="E set domains"/>
    <property type="match status" value="1"/>
</dbReference>
<dbReference type="InterPro" id="IPR011022">
    <property type="entry name" value="Arrestin_C-like"/>
</dbReference>
<dbReference type="Pfam" id="PF00339">
    <property type="entry name" value="Arrestin_N"/>
    <property type="match status" value="1"/>
</dbReference>
<reference evidence="5" key="1">
    <citation type="journal article" date="2020" name="Stud. Mycol.">
        <title>101 Dothideomycetes genomes: a test case for predicting lifestyles and emergence of pathogens.</title>
        <authorList>
            <person name="Haridas S."/>
            <person name="Albert R."/>
            <person name="Binder M."/>
            <person name="Bloem J."/>
            <person name="Labutti K."/>
            <person name="Salamov A."/>
            <person name="Andreopoulos B."/>
            <person name="Baker S."/>
            <person name="Barry K."/>
            <person name="Bills G."/>
            <person name="Bluhm B."/>
            <person name="Cannon C."/>
            <person name="Castanera R."/>
            <person name="Culley D."/>
            <person name="Daum C."/>
            <person name="Ezra D."/>
            <person name="Gonzalez J."/>
            <person name="Henrissat B."/>
            <person name="Kuo A."/>
            <person name="Liang C."/>
            <person name="Lipzen A."/>
            <person name="Lutzoni F."/>
            <person name="Magnuson J."/>
            <person name="Mondo S."/>
            <person name="Nolan M."/>
            <person name="Ohm R."/>
            <person name="Pangilinan J."/>
            <person name="Park H.-J."/>
            <person name="Ramirez L."/>
            <person name="Alfaro M."/>
            <person name="Sun H."/>
            <person name="Tritt A."/>
            <person name="Yoshinaga Y."/>
            <person name="Zwiers L.-H."/>
            <person name="Turgeon B."/>
            <person name="Goodwin S."/>
            <person name="Spatafora J."/>
            <person name="Crous P."/>
            <person name="Grigoriev I."/>
        </authorList>
    </citation>
    <scope>NUCLEOTIDE SEQUENCE</scope>
    <source>
        <strain evidence="5">CBS 115976</strain>
    </source>
</reference>
<dbReference type="InterPro" id="IPR014752">
    <property type="entry name" value="Arrestin-like_C"/>
</dbReference>
<evidence type="ECO:0000256" key="2">
    <source>
        <dbReference type="ARBA" id="ARBA00038766"/>
    </source>
</evidence>
<feature type="compositionally biased region" description="Basic and acidic residues" evidence="3">
    <location>
        <begin position="674"/>
        <end position="691"/>
    </location>
</feature>
<feature type="region of interest" description="Disordered" evidence="3">
    <location>
        <begin position="450"/>
        <end position="474"/>
    </location>
</feature>
<sequence length="711" mass="77477">MAGVFGGTKHSKNIEIQLDDPFPVFYGDSHEAEPVAVSGVVILNNPDHMNVRGIKIKLEGKWRVNWTIPGAPGNNNAAQNVVRDKGILVSEEQQFIPAPGAPVTTHRIAPGRHEWRFKFMLDPSLPESVEGLSSSFVVYNLTAEFDRGYMSKSLTATKHVRVVRTLSQDMTETVPFPYSNEDTWADKIKYHIYIPSRYYAFGSTVPVQFTLLPLRKGVRIGKIKMEVLERVGLETSKQGDQALATTLPDKVVASVEQHMPADASRTLIEETSGLADDSYHFQVALPLKKSLNACRQSVNTDHIKVHHNLKIYINIHNPDGHVSQLCLRNLIHLYISPRMRISEDQVLVSPASDPYANSMSMGLDGQSIDAPPTYGTHLLDQLYDDIDPAGYLSGIATPANFMSRNHSVENFASLLSATFPNSAETSEEDSSRSSSITDSAAVQLQTRLAALQDRRPSIPTITEPIDESMLPNYTASGASSVRHSLAFHNRNRGHSAHNSVTLSNAAIDPYIASFGQPTTPPHTSSLAPSSGFQNGTRHAPPTAFDLEALTRIPSYNTAVRSPYHASPHADELPSYDLACRLAVPPATPAALTTPLPPTPPADSEDYSRNMLSRRGSAIGAEADPSLFNNFQGFTGRPHASNSNPPRPGTTTGESGMLMPPKKAHVRGRSVNETQPRERPDSDGESTAETKKAVFGAGSLAGLWHGMRRGSH</sequence>
<gene>
    <name evidence="5" type="ORF">BT63DRAFT_413073</name>
</gene>
<protein>
    <recommendedName>
        <fullName evidence="4">Arrestin C-terminal-like domain-containing protein</fullName>
    </recommendedName>
</protein>
<dbReference type="OrthoDB" id="2333384at2759"/>
<dbReference type="PANTHER" id="PTHR11188">
    <property type="entry name" value="ARRESTIN DOMAIN CONTAINING PROTEIN"/>
    <property type="match status" value="1"/>
</dbReference>
<comment type="similarity">
    <text evidence="1">Belongs to the arrestin family.</text>
</comment>
<dbReference type="GO" id="GO:0031625">
    <property type="term" value="F:ubiquitin protein ligase binding"/>
    <property type="evidence" value="ECO:0007669"/>
    <property type="project" value="TreeGrafter"/>
</dbReference>
<comment type="subunit">
    <text evidence="2">Interacts with hulA.</text>
</comment>